<sequence length="210" mass="23405">MFFSHALITLTIVHLLALMLPGPDFVLIVRQSIRYGRKIALLSALGIACGLSVHVMYTVFGLGFIIKTTPWLFTVFKYIGAAYFVYLGIQLLRTPRQAQTTLTDAHTQTDTHMTATRAFVTGVMTNALNPKATIFFLAIFTTIIDPQTAFSTQLLYGVWMCIVAALWFSLVSVVFSQHKIRHAFLKKGWLLDKVVGSILIILAAELIITH</sequence>
<dbReference type="PANTHER" id="PTHR30086:SF20">
    <property type="entry name" value="ARGININE EXPORTER PROTEIN ARGO-RELATED"/>
    <property type="match status" value="1"/>
</dbReference>
<name>A0A217EFD4_9GAMM</name>
<dbReference type="Proteomes" id="UP000243463">
    <property type="component" value="Unassembled WGS sequence"/>
</dbReference>
<dbReference type="PANTHER" id="PTHR30086">
    <property type="entry name" value="ARGININE EXPORTER PROTEIN ARGO"/>
    <property type="match status" value="1"/>
</dbReference>
<feature type="transmembrane region" description="Helical" evidence="6">
    <location>
        <begin position="132"/>
        <end position="150"/>
    </location>
</feature>
<evidence type="ECO:0000256" key="4">
    <source>
        <dbReference type="ARBA" id="ARBA00022989"/>
    </source>
</evidence>
<dbReference type="GO" id="GO:0005886">
    <property type="term" value="C:plasma membrane"/>
    <property type="evidence" value="ECO:0007669"/>
    <property type="project" value="UniProtKB-SubCell"/>
</dbReference>
<gene>
    <name evidence="7" type="ORF">SAMN05444584_0981</name>
</gene>
<evidence type="ECO:0000256" key="2">
    <source>
        <dbReference type="ARBA" id="ARBA00022475"/>
    </source>
</evidence>
<keyword evidence="8" id="KW-1185">Reference proteome</keyword>
<evidence type="ECO:0000256" key="6">
    <source>
        <dbReference type="SAM" id="Phobius"/>
    </source>
</evidence>
<feature type="transmembrane region" description="Helical" evidence="6">
    <location>
        <begin position="156"/>
        <end position="176"/>
    </location>
</feature>
<accession>A0A217EFD4</accession>
<evidence type="ECO:0000256" key="5">
    <source>
        <dbReference type="ARBA" id="ARBA00023136"/>
    </source>
</evidence>
<keyword evidence="2" id="KW-1003">Cell membrane</keyword>
<feature type="transmembrane region" description="Helical" evidence="6">
    <location>
        <begin position="6"/>
        <end position="27"/>
    </location>
</feature>
<evidence type="ECO:0000313" key="8">
    <source>
        <dbReference type="Proteomes" id="UP000243463"/>
    </source>
</evidence>
<organism evidence="7 8">
    <name type="scientific">Acinetobacter apis</name>
    <dbReference type="NCBI Taxonomy" id="1229165"/>
    <lineage>
        <taxon>Bacteria</taxon>
        <taxon>Pseudomonadati</taxon>
        <taxon>Pseudomonadota</taxon>
        <taxon>Gammaproteobacteria</taxon>
        <taxon>Moraxellales</taxon>
        <taxon>Moraxellaceae</taxon>
        <taxon>Acinetobacter</taxon>
    </lineage>
</organism>
<evidence type="ECO:0000256" key="3">
    <source>
        <dbReference type="ARBA" id="ARBA00022692"/>
    </source>
</evidence>
<feature type="transmembrane region" description="Helical" evidence="6">
    <location>
        <begin position="39"/>
        <end position="65"/>
    </location>
</feature>
<reference evidence="8" key="1">
    <citation type="submission" date="2017-06" db="EMBL/GenBank/DDBJ databases">
        <authorList>
            <person name="Varghese N."/>
            <person name="Submissions S."/>
        </authorList>
    </citation>
    <scope>NUCLEOTIDE SEQUENCE [LARGE SCALE GENOMIC DNA]</scope>
    <source>
        <strain evidence="8">ANC 5114</strain>
    </source>
</reference>
<dbReference type="RefSeq" id="WP_088823053.1">
    <property type="nucleotide sequence ID" value="NZ_FZLN01000001.1"/>
</dbReference>
<keyword evidence="4 6" id="KW-1133">Transmembrane helix</keyword>
<evidence type="ECO:0000313" key="7">
    <source>
        <dbReference type="EMBL" id="SNQ29047.1"/>
    </source>
</evidence>
<dbReference type="PIRSF" id="PIRSF006324">
    <property type="entry name" value="LeuE"/>
    <property type="match status" value="1"/>
</dbReference>
<dbReference type="Pfam" id="PF01810">
    <property type="entry name" value="LysE"/>
    <property type="match status" value="1"/>
</dbReference>
<dbReference type="EMBL" id="FZLN01000001">
    <property type="protein sequence ID" value="SNQ29047.1"/>
    <property type="molecule type" value="Genomic_DNA"/>
</dbReference>
<keyword evidence="3 6" id="KW-0812">Transmembrane</keyword>
<protein>
    <submittedName>
        <fullName evidence="7">Resistance to homoserine/threonine (RhtB) family protein</fullName>
    </submittedName>
</protein>
<feature type="transmembrane region" description="Helical" evidence="6">
    <location>
        <begin position="188"/>
        <end position="208"/>
    </location>
</feature>
<feature type="transmembrane region" description="Helical" evidence="6">
    <location>
        <begin position="71"/>
        <end position="89"/>
    </location>
</feature>
<keyword evidence="5 6" id="KW-0472">Membrane</keyword>
<comment type="subcellular location">
    <subcellularLocation>
        <location evidence="1">Cell membrane</location>
        <topology evidence="1">Multi-pass membrane protein</topology>
    </subcellularLocation>
</comment>
<evidence type="ECO:0000256" key="1">
    <source>
        <dbReference type="ARBA" id="ARBA00004651"/>
    </source>
</evidence>
<proteinExistence type="predicted"/>
<dbReference type="GO" id="GO:0015171">
    <property type="term" value="F:amino acid transmembrane transporter activity"/>
    <property type="evidence" value="ECO:0007669"/>
    <property type="project" value="TreeGrafter"/>
</dbReference>
<dbReference type="InterPro" id="IPR001123">
    <property type="entry name" value="LeuE-type"/>
</dbReference>
<dbReference type="OrthoDB" id="581870at2"/>
<dbReference type="AlphaFoldDB" id="A0A217EFD4"/>